<reference evidence="3" key="1">
    <citation type="submission" date="2022-01" db="EMBL/GenBank/DDBJ databases">
        <title>Complete genome of Methanomicrobium antiquum DSM 21220.</title>
        <authorList>
            <person name="Chen S.-C."/>
            <person name="You Y.-T."/>
            <person name="Zhou Y.-Z."/>
            <person name="Lai M.-C."/>
        </authorList>
    </citation>
    <scope>NUCLEOTIDE SEQUENCE</scope>
    <source>
        <strain evidence="3">DSM 21220</strain>
    </source>
</reference>
<protein>
    <recommendedName>
        <fullName evidence="2">Dret-0059-like sensor domain-containing protein</fullName>
    </recommendedName>
</protein>
<proteinExistence type="predicted"/>
<dbReference type="Pfam" id="PF22309">
    <property type="entry name" value="HK-GC-Chemotax_sensor"/>
    <property type="match status" value="1"/>
</dbReference>
<evidence type="ECO:0000313" key="3">
    <source>
        <dbReference type="EMBL" id="WFN36671.1"/>
    </source>
</evidence>
<dbReference type="GeneID" id="79950951"/>
<feature type="region of interest" description="Disordered" evidence="1">
    <location>
        <begin position="34"/>
        <end position="59"/>
    </location>
</feature>
<gene>
    <name evidence="3" type="ORF">L1994_11085</name>
</gene>
<feature type="compositionally biased region" description="Low complexity" evidence="1">
    <location>
        <begin position="36"/>
        <end position="49"/>
    </location>
</feature>
<evidence type="ECO:0000313" key="4">
    <source>
        <dbReference type="Proteomes" id="UP001218895"/>
    </source>
</evidence>
<dbReference type="AlphaFoldDB" id="A0AAF0JMQ5"/>
<name>A0AAF0JMQ5_9EURY</name>
<dbReference type="RefSeq" id="WP_278099507.1">
    <property type="nucleotide sequence ID" value="NZ_CP091092.1"/>
</dbReference>
<accession>A0AAF0JMQ5</accession>
<keyword evidence="4" id="KW-1185">Reference proteome</keyword>
<dbReference type="EMBL" id="CP091092">
    <property type="protein sequence ID" value="WFN36671.1"/>
    <property type="molecule type" value="Genomic_DNA"/>
</dbReference>
<dbReference type="Proteomes" id="UP001218895">
    <property type="component" value="Chromosome"/>
</dbReference>
<feature type="domain" description="Dret-0059-like sensor" evidence="2">
    <location>
        <begin position="134"/>
        <end position="225"/>
    </location>
</feature>
<evidence type="ECO:0000259" key="2">
    <source>
        <dbReference type="Pfam" id="PF22309"/>
    </source>
</evidence>
<organism evidence="3 4">
    <name type="scientific">Methanomicrobium antiquum</name>
    <dbReference type="NCBI Taxonomy" id="487686"/>
    <lineage>
        <taxon>Archaea</taxon>
        <taxon>Methanobacteriati</taxon>
        <taxon>Methanobacteriota</taxon>
        <taxon>Stenosarchaea group</taxon>
        <taxon>Methanomicrobia</taxon>
        <taxon>Methanomicrobiales</taxon>
        <taxon>Methanomicrobiaceae</taxon>
        <taxon>Methanomicrobium</taxon>
    </lineage>
</organism>
<sequence>MKKTAAILLVVSFAILFIVSPGCIEKQNLKSDEQISDNSDSSENSFDNLNPEDFNSEDDKLKKSGEALDLLMMTKLSELSGDVCYDVEDLFLSAKKCAKIIEEEPARIMLSEEQDEKFSLKTPDTEKLKNLKFLMAQILLENDCVLTVSYIGNDAVVRAVYPEQEGFLTGDSLSNQKSVMDMNKNKIPVITDIFELKQGGYAAALYYPVFLNNTYEGFISIAFSPDIFFRDYAEKLQTNSGLELMVLQKDSLILYDPDESEIGKQTLGNPEYENFPEILKSAEKISAEWSGSTNYSYFSTGTNQIVKKRQFWTTVICGGNEWKLTVLREI</sequence>
<dbReference type="InterPro" id="IPR054513">
    <property type="entry name" value="Dret_0059-like_sensor"/>
</dbReference>
<dbReference type="KEGG" id="manq:L1994_11085"/>
<evidence type="ECO:0000256" key="1">
    <source>
        <dbReference type="SAM" id="MobiDB-lite"/>
    </source>
</evidence>